<keyword evidence="11" id="KW-1185">Reference proteome</keyword>
<dbReference type="PROSITE" id="PS00211">
    <property type="entry name" value="ABC_TRANSPORTER_1"/>
    <property type="match status" value="1"/>
</dbReference>
<evidence type="ECO:0000259" key="9">
    <source>
        <dbReference type="PROSITE" id="PS50893"/>
    </source>
</evidence>
<evidence type="ECO:0000256" key="8">
    <source>
        <dbReference type="SAM" id="SignalP"/>
    </source>
</evidence>
<keyword evidence="7" id="KW-0472">Membrane</keyword>
<dbReference type="PROSITE" id="PS50893">
    <property type="entry name" value="ABC_TRANSPORTER_2"/>
    <property type="match status" value="1"/>
</dbReference>
<dbReference type="InterPro" id="IPR003593">
    <property type="entry name" value="AAA+_ATPase"/>
</dbReference>
<dbReference type="NCBIfam" id="TIGR01729">
    <property type="entry name" value="taurine_ABC_bnd"/>
    <property type="match status" value="1"/>
</dbReference>
<keyword evidence="3" id="KW-0997">Cell inner membrane</keyword>
<gene>
    <name evidence="10" type="ORF">ONB1V03_LOCUS2520</name>
</gene>
<dbReference type="SUPFAM" id="SSF52540">
    <property type="entry name" value="P-loop containing nucleoside triphosphate hydrolases"/>
    <property type="match status" value="1"/>
</dbReference>
<dbReference type="GO" id="GO:0043190">
    <property type="term" value="C:ATP-binding cassette (ABC) transporter complex"/>
    <property type="evidence" value="ECO:0007669"/>
    <property type="project" value="InterPro"/>
</dbReference>
<dbReference type="InterPro" id="IPR050166">
    <property type="entry name" value="ABC_transporter_ATP-bind"/>
</dbReference>
<evidence type="ECO:0000256" key="6">
    <source>
        <dbReference type="ARBA" id="ARBA00022967"/>
    </source>
</evidence>
<evidence type="ECO:0000313" key="10">
    <source>
        <dbReference type="EMBL" id="CAD7640379.1"/>
    </source>
</evidence>
<dbReference type="InterPro" id="IPR027417">
    <property type="entry name" value="P-loop_NTPase"/>
</dbReference>
<dbReference type="PANTHER" id="PTHR42788:SF18">
    <property type="entry name" value="TAURINE IMPORT ATP-BINDING PROTEIN TAUB"/>
    <property type="match status" value="1"/>
</dbReference>
<dbReference type="InterPro" id="IPR001638">
    <property type="entry name" value="Solute-binding_3/MltF_N"/>
</dbReference>
<organism evidence="10">
    <name type="scientific">Oppiella nova</name>
    <dbReference type="NCBI Taxonomy" id="334625"/>
    <lineage>
        <taxon>Eukaryota</taxon>
        <taxon>Metazoa</taxon>
        <taxon>Ecdysozoa</taxon>
        <taxon>Arthropoda</taxon>
        <taxon>Chelicerata</taxon>
        <taxon>Arachnida</taxon>
        <taxon>Acari</taxon>
        <taxon>Acariformes</taxon>
        <taxon>Sarcoptiformes</taxon>
        <taxon>Oribatida</taxon>
        <taxon>Brachypylina</taxon>
        <taxon>Oppioidea</taxon>
        <taxon>Oppiidae</taxon>
        <taxon>Oppiella</taxon>
    </lineage>
</organism>
<name>A0A7R9LF65_9ACAR</name>
<keyword evidence="2" id="KW-1003">Cell membrane</keyword>
<dbReference type="InterPro" id="IPR003439">
    <property type="entry name" value="ABC_transporter-like_ATP-bd"/>
</dbReference>
<evidence type="ECO:0000256" key="2">
    <source>
        <dbReference type="ARBA" id="ARBA00022475"/>
    </source>
</evidence>
<dbReference type="GO" id="GO:0005524">
    <property type="term" value="F:ATP binding"/>
    <property type="evidence" value="ECO:0007669"/>
    <property type="project" value="UniProtKB-KW"/>
</dbReference>
<dbReference type="SMART" id="SM00062">
    <property type="entry name" value="PBPb"/>
    <property type="match status" value="1"/>
</dbReference>
<evidence type="ECO:0000256" key="5">
    <source>
        <dbReference type="ARBA" id="ARBA00022840"/>
    </source>
</evidence>
<dbReference type="PANTHER" id="PTHR42788">
    <property type="entry name" value="TAURINE IMPORT ATP-BINDING PROTEIN-RELATED"/>
    <property type="match status" value="1"/>
</dbReference>
<dbReference type="CDD" id="cd03293">
    <property type="entry name" value="ABC_NrtD_SsuB_transporters"/>
    <property type="match status" value="1"/>
</dbReference>
<feature type="non-terminal residue" evidence="10">
    <location>
        <position position="591"/>
    </location>
</feature>
<keyword evidence="4" id="KW-0547">Nucleotide-binding</keyword>
<keyword evidence="1" id="KW-0813">Transport</keyword>
<dbReference type="NCBIfam" id="NF008421">
    <property type="entry name" value="PRK11248.1"/>
    <property type="match status" value="1"/>
</dbReference>
<dbReference type="Proteomes" id="UP000728032">
    <property type="component" value="Unassembled WGS sequence"/>
</dbReference>
<sequence>MKFQQLILLCSAISLYSYSGLANARPIVIGYQTNIEPAKVAQADGVYDKVIGEKLDWRLFNSGAEVLTALASGSVDIALIGSSPLGAAVANNLPIEVFLISTDLKSAEALVVRNGSGINSPQDLIGKKVATPFASTSHYSLLGALQHWNIKTNQIRLLNLKPAEINAAWRRGDIDAAFVWSPALANIKKTGKVITDAGQVGQWGSPTFEVWVARKDFVQKHPDVLAKFSTVTLNYYQSYNQNKSRWTANSAEVQKIAKITGVDAQDVPALLAGAAYPDRQAQLSTQYLGGRTTQNIVNSVNFLKAQGLVRKRSEVFIMAVLTVEHVQAQYPGAEQPVLKDVSFQLGSEQLMVALGASGSGKTTLLNLIAGFTQPQAGTLKLDGEAIVAPSRDRGVVFQDDVLLPWQNVEDNIAFGLELAGVDKKTRQTRAQALLKLVNLEGFGQRHIWELSGGQRQRVGLARALASDPKILLMDEPFGALDAFIREQMQCLLLDVWKSTSKPTFLITHDIEEAVFLATDLIILAPNPGRIVEKLELDFAKRYANGEPARSIKSDPKFIEMREHVLSCVFIQNNQDQYHVAQSDQAQVEKVE</sequence>
<evidence type="ECO:0000256" key="7">
    <source>
        <dbReference type="ARBA" id="ARBA00023136"/>
    </source>
</evidence>
<protein>
    <recommendedName>
        <fullName evidence="9">ABC transporter domain-containing protein</fullName>
    </recommendedName>
</protein>
<dbReference type="Gene3D" id="3.40.190.10">
    <property type="entry name" value="Periplasmic binding protein-like II"/>
    <property type="match status" value="2"/>
</dbReference>
<dbReference type="EMBL" id="CAJPVJ010000597">
    <property type="protein sequence ID" value="CAG2162933.1"/>
    <property type="molecule type" value="Genomic_DNA"/>
</dbReference>
<dbReference type="InterPro" id="IPR007210">
    <property type="entry name" value="ABC_Gly_betaine_transp_sub-bd"/>
</dbReference>
<dbReference type="Gene3D" id="3.40.50.300">
    <property type="entry name" value="P-loop containing nucleotide triphosphate hydrolases"/>
    <property type="match status" value="1"/>
</dbReference>
<dbReference type="Pfam" id="PF00005">
    <property type="entry name" value="ABC_tran"/>
    <property type="match status" value="1"/>
</dbReference>
<dbReference type="SMART" id="SM00382">
    <property type="entry name" value="AAA"/>
    <property type="match status" value="1"/>
</dbReference>
<dbReference type="CDD" id="cd13560">
    <property type="entry name" value="PBP2_taurine"/>
    <property type="match status" value="1"/>
</dbReference>
<accession>A0A7R9LF65</accession>
<dbReference type="OrthoDB" id="6411086at2759"/>
<evidence type="ECO:0000256" key="1">
    <source>
        <dbReference type="ARBA" id="ARBA00022448"/>
    </source>
</evidence>
<dbReference type="AlphaFoldDB" id="A0A7R9LF65"/>
<keyword evidence="6" id="KW-1278">Translocase</keyword>
<dbReference type="InterPro" id="IPR010068">
    <property type="entry name" value="Peri-bd_TauA"/>
</dbReference>
<reference evidence="10" key="1">
    <citation type="submission" date="2020-11" db="EMBL/GenBank/DDBJ databases">
        <authorList>
            <person name="Tran Van P."/>
        </authorList>
    </citation>
    <scope>NUCLEOTIDE SEQUENCE</scope>
</reference>
<dbReference type="Pfam" id="PF04069">
    <property type="entry name" value="OpuAC"/>
    <property type="match status" value="1"/>
</dbReference>
<dbReference type="EMBL" id="OC915422">
    <property type="protein sequence ID" value="CAD7640379.1"/>
    <property type="molecule type" value="Genomic_DNA"/>
</dbReference>
<feature type="domain" description="ABC transporter" evidence="9">
    <location>
        <begin position="321"/>
        <end position="550"/>
    </location>
</feature>
<keyword evidence="5" id="KW-0067">ATP-binding</keyword>
<dbReference type="GO" id="GO:0016887">
    <property type="term" value="F:ATP hydrolysis activity"/>
    <property type="evidence" value="ECO:0007669"/>
    <property type="project" value="InterPro"/>
</dbReference>
<dbReference type="InterPro" id="IPR017871">
    <property type="entry name" value="ABC_transporter-like_CS"/>
</dbReference>
<evidence type="ECO:0000256" key="4">
    <source>
        <dbReference type="ARBA" id="ARBA00022741"/>
    </source>
</evidence>
<keyword evidence="8" id="KW-0732">Signal</keyword>
<feature type="signal peptide" evidence="8">
    <location>
        <begin position="1"/>
        <end position="24"/>
    </location>
</feature>
<feature type="chain" id="PRO_5035680484" description="ABC transporter domain-containing protein" evidence="8">
    <location>
        <begin position="25"/>
        <end position="591"/>
    </location>
</feature>
<evidence type="ECO:0000313" key="11">
    <source>
        <dbReference type="Proteomes" id="UP000728032"/>
    </source>
</evidence>
<evidence type="ECO:0000256" key="3">
    <source>
        <dbReference type="ARBA" id="ARBA00022519"/>
    </source>
</evidence>
<dbReference type="SUPFAM" id="SSF53850">
    <property type="entry name" value="Periplasmic binding protein-like II"/>
    <property type="match status" value="1"/>
</dbReference>
<dbReference type="GO" id="GO:0022857">
    <property type="term" value="F:transmembrane transporter activity"/>
    <property type="evidence" value="ECO:0007669"/>
    <property type="project" value="InterPro"/>
</dbReference>
<proteinExistence type="predicted"/>